<proteinExistence type="inferred from homology"/>
<evidence type="ECO:0000256" key="1">
    <source>
        <dbReference type="ARBA" id="ARBA00004434"/>
    </source>
</evidence>
<evidence type="ECO:0000256" key="4">
    <source>
        <dbReference type="ARBA" id="ARBA00018116"/>
    </source>
</evidence>
<protein>
    <recommendedName>
        <fullName evidence="4 13">MICOS complex subunit MIC60</fullName>
    </recommendedName>
    <alternativeName>
        <fullName evidence="13">Mitofilin</fullName>
    </alternativeName>
</protein>
<keyword evidence="8 13" id="KW-1133">Transmembrane helix</keyword>
<dbReference type="AlphaFoldDB" id="A0AAN7YRV8"/>
<evidence type="ECO:0000256" key="2">
    <source>
        <dbReference type="ARBA" id="ARBA00010877"/>
    </source>
</evidence>
<reference evidence="16" key="1">
    <citation type="submission" date="2023-08" db="EMBL/GenBank/DDBJ databases">
        <title>Black Yeasts Isolated from many extreme environments.</title>
        <authorList>
            <person name="Coleine C."/>
            <person name="Stajich J.E."/>
            <person name="Selbmann L."/>
        </authorList>
    </citation>
    <scope>NUCLEOTIDE SEQUENCE</scope>
    <source>
        <strain evidence="16">CCFEE 5401</strain>
    </source>
</reference>
<dbReference type="PANTHER" id="PTHR15415:SF7">
    <property type="entry name" value="MICOS COMPLEX SUBUNIT MIC60"/>
    <property type="match status" value="1"/>
</dbReference>
<dbReference type="EMBL" id="JAVRRL010000022">
    <property type="protein sequence ID" value="KAK5113659.1"/>
    <property type="molecule type" value="Genomic_DNA"/>
</dbReference>
<keyword evidence="7" id="KW-0809">Transit peptide</keyword>
<accession>A0AAN7YRV8</accession>
<dbReference type="Pfam" id="PF09731">
    <property type="entry name" value="Mitofilin"/>
    <property type="match status" value="2"/>
</dbReference>
<comment type="function">
    <text evidence="12">Component of the MICOS complex, a large protein complex of the mitochondrial inner membrane that plays crucial roles in the maintenance of crista junctions, inner membrane architecture, and formation of contact sites to the outer membrane. Plays a role in keeping cristae membranes connected to the inner boundary membrane. Also promotes protein import via the mitochondrial intermembrane space assembly (MIA) pathway.</text>
</comment>
<evidence type="ECO:0000256" key="12">
    <source>
        <dbReference type="ARBA" id="ARBA00025571"/>
    </source>
</evidence>
<feature type="coiled-coil region" evidence="14">
    <location>
        <begin position="374"/>
        <end position="442"/>
    </location>
</feature>
<evidence type="ECO:0000313" key="17">
    <source>
        <dbReference type="Proteomes" id="UP001310890"/>
    </source>
</evidence>
<feature type="compositionally biased region" description="Low complexity" evidence="15">
    <location>
        <begin position="286"/>
        <end position="302"/>
    </location>
</feature>
<evidence type="ECO:0000256" key="14">
    <source>
        <dbReference type="SAM" id="Coils"/>
    </source>
</evidence>
<evidence type="ECO:0000256" key="9">
    <source>
        <dbReference type="ARBA" id="ARBA00023054"/>
    </source>
</evidence>
<feature type="compositionally biased region" description="Basic and acidic residues" evidence="15">
    <location>
        <begin position="253"/>
        <end position="266"/>
    </location>
</feature>
<sequence length="687" mass="73874">MLRIGIARSVRCAESSLVRCRGQWLASGRRTLADGPGNRTVLPGSQSQTVAGVPQPPILDAQKTNLDAAAGASVKVPPPPPSAPSATSVLSSTTPPTPSINTGNLPPTGYGTAAAGPTSAPPPPPKRPRRRFRNFIYTLFLLSALGYAGGVYYSLVSDNFHDFFTEYVPFGEDAVSYFEEREFRKRFPSKDVAPKNWPQTRGENKVNIGRSSGLSPRTVEETHQDLNRGGKHMNAVDGGKPQPGKAQQVPDDASGREKTQAVEAAKKGTPASDAPAGKDAKVESKPATSAPAQAKTAAPAPAPVSAIAGPQVDHINVPQAAEPVVQDLVKMVNNIITAVNASPEASKFTSVVQTMKGDLNTIISEVGTLKETAVADANKRIQDANTEFDTAAKELVQRLEMEMREQEAKWREEYEVERERLSTTYEKRLQAELESVKKVEEEKAHNSLLQQEVDLQKKYMETVQSKVEQERSGRLSKLNELSTSVSELENLTGKWNAIVDSTLQTQHLHLALSALRSRLNSDNETPTPFLNELIALKQLAPNSDLIAAAIATINPSSYQTGIPSAAALIDRFRRVASEVRKAALLPSDAGVASHAASAVLSRLMFSKKSESGGGVPQGGDVEAVLARSEVALEEGDLDAAAREMNGLQGWAGVLSRDWVGECRRVLEVRQAVEVIATEARLQSLLVE</sequence>
<dbReference type="GO" id="GO:0042407">
    <property type="term" value="P:cristae formation"/>
    <property type="evidence" value="ECO:0007669"/>
    <property type="project" value="TreeGrafter"/>
</dbReference>
<feature type="region of interest" description="Disordered" evidence="15">
    <location>
        <begin position="194"/>
        <end position="302"/>
    </location>
</feature>
<keyword evidence="11 13" id="KW-0472">Membrane</keyword>
<keyword evidence="6 13" id="KW-0999">Mitochondrion inner membrane</keyword>
<organism evidence="16 17">
    <name type="scientific">Meristemomyces frigidus</name>
    <dbReference type="NCBI Taxonomy" id="1508187"/>
    <lineage>
        <taxon>Eukaryota</taxon>
        <taxon>Fungi</taxon>
        <taxon>Dikarya</taxon>
        <taxon>Ascomycota</taxon>
        <taxon>Pezizomycotina</taxon>
        <taxon>Dothideomycetes</taxon>
        <taxon>Dothideomycetidae</taxon>
        <taxon>Mycosphaerellales</taxon>
        <taxon>Teratosphaeriaceae</taxon>
        <taxon>Meristemomyces</taxon>
    </lineage>
</organism>
<evidence type="ECO:0000256" key="8">
    <source>
        <dbReference type="ARBA" id="ARBA00022989"/>
    </source>
</evidence>
<comment type="caution">
    <text evidence="16">The sequence shown here is derived from an EMBL/GenBank/DDBJ whole genome shotgun (WGS) entry which is preliminary data.</text>
</comment>
<comment type="similarity">
    <text evidence="2 13">Belongs to the MICOS complex subunit Mic60 family.</text>
</comment>
<evidence type="ECO:0000256" key="5">
    <source>
        <dbReference type="ARBA" id="ARBA00022692"/>
    </source>
</evidence>
<dbReference type="GO" id="GO:0061617">
    <property type="term" value="C:MICOS complex"/>
    <property type="evidence" value="ECO:0007669"/>
    <property type="project" value="TreeGrafter"/>
</dbReference>
<evidence type="ECO:0000256" key="15">
    <source>
        <dbReference type="SAM" id="MobiDB-lite"/>
    </source>
</evidence>
<evidence type="ECO:0000256" key="3">
    <source>
        <dbReference type="ARBA" id="ARBA00011875"/>
    </source>
</evidence>
<evidence type="ECO:0000256" key="7">
    <source>
        <dbReference type="ARBA" id="ARBA00022946"/>
    </source>
</evidence>
<gene>
    <name evidence="16" type="ORF">LTR62_003286</name>
</gene>
<name>A0AAN7YRV8_9PEZI</name>
<evidence type="ECO:0000313" key="16">
    <source>
        <dbReference type="EMBL" id="KAK5113659.1"/>
    </source>
</evidence>
<keyword evidence="9 14" id="KW-0175">Coiled coil</keyword>
<feature type="region of interest" description="Disordered" evidence="15">
    <location>
        <begin position="31"/>
        <end position="58"/>
    </location>
</feature>
<feature type="compositionally biased region" description="Low complexity" evidence="15">
    <location>
        <begin position="84"/>
        <end position="94"/>
    </location>
</feature>
<evidence type="ECO:0000256" key="6">
    <source>
        <dbReference type="ARBA" id="ARBA00022792"/>
    </source>
</evidence>
<evidence type="ECO:0000256" key="10">
    <source>
        <dbReference type="ARBA" id="ARBA00023128"/>
    </source>
</evidence>
<dbReference type="Proteomes" id="UP001310890">
    <property type="component" value="Unassembled WGS sequence"/>
</dbReference>
<feature type="transmembrane region" description="Helical" evidence="13">
    <location>
        <begin position="135"/>
        <end position="155"/>
    </location>
</feature>
<dbReference type="PANTHER" id="PTHR15415">
    <property type="entry name" value="MITOFILIN"/>
    <property type="match status" value="1"/>
</dbReference>
<feature type="region of interest" description="Disordered" evidence="15">
    <location>
        <begin position="70"/>
        <end position="129"/>
    </location>
</feature>
<comment type="subcellular location">
    <subcellularLocation>
        <location evidence="1 13">Mitochondrion inner membrane</location>
        <topology evidence="1 13">Single-pass membrane protein</topology>
    </subcellularLocation>
</comment>
<comment type="subunit">
    <text evidence="3 13">Component of the mitochondrial contact site and cristae organizing system (MICOS) complex.</text>
</comment>
<feature type="compositionally biased region" description="Basic and acidic residues" evidence="15">
    <location>
        <begin position="218"/>
        <end position="228"/>
    </location>
</feature>
<evidence type="ECO:0000256" key="13">
    <source>
        <dbReference type="RuleBase" id="RU363000"/>
    </source>
</evidence>
<feature type="compositionally biased region" description="Low complexity" evidence="15">
    <location>
        <begin position="106"/>
        <end position="118"/>
    </location>
</feature>
<keyword evidence="5 13" id="KW-0812">Transmembrane</keyword>
<keyword evidence="10 13" id="KW-0496">Mitochondrion</keyword>
<evidence type="ECO:0000256" key="11">
    <source>
        <dbReference type="ARBA" id="ARBA00023136"/>
    </source>
</evidence>
<dbReference type="InterPro" id="IPR019133">
    <property type="entry name" value="MIC60"/>
</dbReference>